<dbReference type="GO" id="GO:0000162">
    <property type="term" value="P:L-tryptophan biosynthetic process"/>
    <property type="evidence" value="ECO:0007669"/>
    <property type="project" value="TreeGrafter"/>
</dbReference>
<keyword evidence="2" id="KW-0032">Aminotransferase</keyword>
<accession>A0AAU4K1Y9</accession>
<dbReference type="RefSeq" id="WP_328857416.1">
    <property type="nucleotide sequence ID" value="NZ_CP108021.1"/>
</dbReference>
<keyword evidence="2" id="KW-0808">Transferase</keyword>
<feature type="domain" description="Chorismate-utilising enzyme C-terminal" evidence="1">
    <location>
        <begin position="141"/>
        <end position="387"/>
    </location>
</feature>
<dbReference type="EMBL" id="CP108021">
    <property type="protein sequence ID" value="WUM19993.1"/>
    <property type="molecule type" value="Genomic_DNA"/>
</dbReference>
<dbReference type="InterPro" id="IPR015890">
    <property type="entry name" value="Chorismate_C"/>
</dbReference>
<evidence type="ECO:0000259" key="1">
    <source>
        <dbReference type="Pfam" id="PF00425"/>
    </source>
</evidence>
<dbReference type="PRINTS" id="PR00095">
    <property type="entry name" value="ANTSNTHASEI"/>
</dbReference>
<dbReference type="PANTHER" id="PTHR11236">
    <property type="entry name" value="AMINOBENZOATE/ANTHRANILATE SYNTHASE"/>
    <property type="match status" value="1"/>
</dbReference>
<dbReference type="AlphaFoldDB" id="A0AAU4K1Y9"/>
<dbReference type="Proteomes" id="UP001432128">
    <property type="component" value="Chromosome"/>
</dbReference>
<evidence type="ECO:0000313" key="2">
    <source>
        <dbReference type="EMBL" id="WUM19993.1"/>
    </source>
</evidence>
<dbReference type="PANTHER" id="PTHR11236:SF50">
    <property type="entry name" value="AMINODEOXYCHORISMATE SYNTHASE COMPONENT 1"/>
    <property type="match status" value="1"/>
</dbReference>
<dbReference type="GO" id="GO:0046820">
    <property type="term" value="F:4-amino-4-deoxychorismate synthase activity"/>
    <property type="evidence" value="ECO:0007669"/>
    <property type="project" value="UniProtKB-EC"/>
</dbReference>
<proteinExistence type="predicted"/>
<dbReference type="InterPro" id="IPR019999">
    <property type="entry name" value="Anth_synth_I-like"/>
</dbReference>
<dbReference type="NCBIfam" id="NF004530">
    <property type="entry name" value="PRK05877.1"/>
    <property type="match status" value="1"/>
</dbReference>
<gene>
    <name evidence="2" type="ORF">OG579_20260</name>
</gene>
<protein>
    <submittedName>
        <fullName evidence="2">Aminodeoxychorismate synthase component I</fullName>
        <ecNumber evidence="2">2.6.1.85</ecNumber>
    </submittedName>
</protein>
<dbReference type="KEGG" id="whr:OG579_20260"/>
<dbReference type="Gene3D" id="3.60.120.10">
    <property type="entry name" value="Anthranilate synthase"/>
    <property type="match status" value="1"/>
</dbReference>
<dbReference type="InterPro" id="IPR005801">
    <property type="entry name" value="ADC_synthase"/>
</dbReference>
<sequence>MTHAAEDLGPGPAPVDVLGRLDDATRLAGRPGPAAVIGDWLGHAAVIAPSIRLDAGVAPPDRPHGWWFGHVSFPDRVAEAALPAAVGGVTDGVLVHDDDRWAYRTITGTPCPGWIRACLTPNPAADPPRPWTTSWTAPPREPHDEAIGACLAAIRAGEVYQACVCTRYRGDLRGAAIDVARTGIAALAPRKAAFLSGGWGSVVSFSPETFLRRTGEDVVSSPIKGTVPASTDPAALLTSVKDVAENIMIVDLVRNDLGRVAVAGSVTVPELLVTRPAPGVWHLVSSVAARVTSAVGTTQLLDATFPPGSVTGAPKVRARELLRRWETDARGVYCGAIGVVAPDGDLDLNVAIRTVEIAPDNSMQLGVGGGITIDSDPDREWQECLDKAASIVGLRHVGG</sequence>
<dbReference type="EC" id="2.6.1.85" evidence="2"/>
<dbReference type="SUPFAM" id="SSF56322">
    <property type="entry name" value="ADC synthase"/>
    <property type="match status" value="1"/>
</dbReference>
<evidence type="ECO:0000313" key="3">
    <source>
        <dbReference type="Proteomes" id="UP001432128"/>
    </source>
</evidence>
<dbReference type="Pfam" id="PF00425">
    <property type="entry name" value="Chorismate_bind"/>
    <property type="match status" value="1"/>
</dbReference>
<organism evidence="2 3">
    <name type="scientific">Williamsia herbipolensis</name>
    <dbReference type="NCBI Taxonomy" id="1603258"/>
    <lineage>
        <taxon>Bacteria</taxon>
        <taxon>Bacillati</taxon>
        <taxon>Actinomycetota</taxon>
        <taxon>Actinomycetes</taxon>
        <taxon>Mycobacteriales</taxon>
        <taxon>Nocardiaceae</taxon>
        <taxon>Williamsia</taxon>
    </lineage>
</organism>
<name>A0AAU4K1Y9_9NOCA</name>
<keyword evidence="3" id="KW-1185">Reference proteome</keyword>
<reference evidence="2 3" key="1">
    <citation type="submission" date="2022-10" db="EMBL/GenBank/DDBJ databases">
        <title>The complete genomes of actinobacterial strains from the NBC collection.</title>
        <authorList>
            <person name="Joergensen T.S."/>
            <person name="Alvarez Arevalo M."/>
            <person name="Sterndorff E.B."/>
            <person name="Faurdal D."/>
            <person name="Vuksanovic O."/>
            <person name="Mourched A.-S."/>
            <person name="Charusanti P."/>
            <person name="Shaw S."/>
            <person name="Blin K."/>
            <person name="Weber T."/>
        </authorList>
    </citation>
    <scope>NUCLEOTIDE SEQUENCE [LARGE SCALE GENOMIC DNA]</scope>
    <source>
        <strain evidence="2 3">NBC_00319</strain>
    </source>
</reference>